<keyword evidence="16" id="KW-0239">DNA-directed DNA polymerase</keyword>
<keyword evidence="4" id="KW-0645">Protease</keyword>
<dbReference type="GO" id="GO:0015074">
    <property type="term" value="P:DNA integration"/>
    <property type="evidence" value="ECO:0007669"/>
    <property type="project" value="UniProtKB-KW"/>
</dbReference>
<keyword evidence="5" id="KW-0548">Nucleotidyltransferase</keyword>
<evidence type="ECO:0000256" key="4">
    <source>
        <dbReference type="ARBA" id="ARBA00022670"/>
    </source>
</evidence>
<keyword evidence="13" id="KW-0694">RNA-binding</keyword>
<evidence type="ECO:0000256" key="12">
    <source>
        <dbReference type="ARBA" id="ARBA00022842"/>
    </source>
</evidence>
<evidence type="ECO:0000256" key="13">
    <source>
        <dbReference type="ARBA" id="ARBA00022884"/>
    </source>
</evidence>
<dbReference type="GO" id="GO:0003964">
    <property type="term" value="F:RNA-directed DNA polymerase activity"/>
    <property type="evidence" value="ECO:0007669"/>
    <property type="project" value="UniProtKB-KW"/>
</dbReference>
<reference evidence="23 24" key="1">
    <citation type="submission" date="2015-08" db="EMBL/GenBank/DDBJ databases">
        <title>Next Generation Sequencing and Analysis of the Genome of Puccinia sorghi L Schw, the Causal Agent of Maize Common Rust.</title>
        <authorList>
            <person name="Rochi L."/>
            <person name="Burguener G."/>
            <person name="Darino M."/>
            <person name="Turjanski A."/>
            <person name="Kreff E."/>
            <person name="Dieguez M.J."/>
            <person name="Sacco F."/>
        </authorList>
    </citation>
    <scope>NUCLEOTIDE SEQUENCE [LARGE SCALE GENOMIC DNA]</scope>
    <source>
        <strain evidence="23 24">RO10H11247</strain>
    </source>
</reference>
<evidence type="ECO:0000256" key="5">
    <source>
        <dbReference type="ARBA" id="ARBA00022695"/>
    </source>
</evidence>
<evidence type="ECO:0000256" key="14">
    <source>
        <dbReference type="ARBA" id="ARBA00022908"/>
    </source>
</evidence>
<keyword evidence="6" id="KW-0540">Nuclease</keyword>
<evidence type="ECO:0000256" key="20">
    <source>
        <dbReference type="ARBA" id="ARBA00049244"/>
    </source>
</evidence>
<evidence type="ECO:0000256" key="17">
    <source>
        <dbReference type="ARBA" id="ARBA00023113"/>
    </source>
</evidence>
<dbReference type="GO" id="GO:0032196">
    <property type="term" value="P:transposition"/>
    <property type="evidence" value="ECO:0007669"/>
    <property type="project" value="UniProtKB-KW"/>
</dbReference>
<evidence type="ECO:0000313" key="24">
    <source>
        <dbReference type="Proteomes" id="UP000037035"/>
    </source>
</evidence>
<organism evidence="23 24">
    <name type="scientific">Puccinia sorghi</name>
    <dbReference type="NCBI Taxonomy" id="27349"/>
    <lineage>
        <taxon>Eukaryota</taxon>
        <taxon>Fungi</taxon>
        <taxon>Dikarya</taxon>
        <taxon>Basidiomycota</taxon>
        <taxon>Pucciniomycotina</taxon>
        <taxon>Pucciniomycetes</taxon>
        <taxon>Pucciniales</taxon>
        <taxon>Pucciniaceae</taxon>
        <taxon>Puccinia</taxon>
    </lineage>
</organism>
<evidence type="ECO:0000256" key="18">
    <source>
        <dbReference type="ARBA" id="ARBA00023172"/>
    </source>
</evidence>
<dbReference type="SUPFAM" id="SSF53098">
    <property type="entry name" value="Ribonuclease H-like"/>
    <property type="match status" value="1"/>
</dbReference>
<evidence type="ECO:0000256" key="11">
    <source>
        <dbReference type="ARBA" id="ARBA00022840"/>
    </source>
</evidence>
<dbReference type="GO" id="GO:0003887">
    <property type="term" value="F:DNA-directed DNA polymerase activity"/>
    <property type="evidence" value="ECO:0007669"/>
    <property type="project" value="UniProtKB-KW"/>
</dbReference>
<evidence type="ECO:0000256" key="1">
    <source>
        <dbReference type="ARBA" id="ARBA00002180"/>
    </source>
</evidence>
<feature type="compositionally biased region" description="Polar residues" evidence="21">
    <location>
        <begin position="526"/>
        <end position="536"/>
    </location>
</feature>
<dbReference type="Proteomes" id="UP000037035">
    <property type="component" value="Unassembled WGS sequence"/>
</dbReference>
<dbReference type="PANTHER" id="PTHR42648">
    <property type="entry name" value="TRANSPOSASE, PUTATIVE-RELATED"/>
    <property type="match status" value="1"/>
</dbReference>
<keyword evidence="12" id="KW-0460">Magnesium</keyword>
<dbReference type="GO" id="GO:0005524">
    <property type="term" value="F:ATP binding"/>
    <property type="evidence" value="ECO:0007669"/>
    <property type="project" value="UniProtKB-KW"/>
</dbReference>
<comment type="function">
    <text evidence="1">The aspartyl protease (PR) mediates the proteolytic cleavages of the Gag and Gag-Pol polyproteins after assembly of the VLP.</text>
</comment>
<dbReference type="GO" id="GO:0004519">
    <property type="term" value="F:endonuclease activity"/>
    <property type="evidence" value="ECO:0007669"/>
    <property type="project" value="UniProtKB-KW"/>
</dbReference>
<keyword evidence="10" id="KW-0378">Hydrolase</keyword>
<evidence type="ECO:0000256" key="2">
    <source>
        <dbReference type="ARBA" id="ARBA00022578"/>
    </source>
</evidence>
<keyword evidence="24" id="KW-1185">Reference proteome</keyword>
<dbReference type="Pfam" id="PF22936">
    <property type="entry name" value="Pol_BBD"/>
    <property type="match status" value="1"/>
</dbReference>
<dbReference type="PROSITE" id="PS50994">
    <property type="entry name" value="INTEGRASE"/>
    <property type="match status" value="1"/>
</dbReference>
<feature type="compositionally biased region" description="Basic and acidic residues" evidence="21">
    <location>
        <begin position="537"/>
        <end position="558"/>
    </location>
</feature>
<feature type="region of interest" description="Disordered" evidence="21">
    <location>
        <begin position="63"/>
        <end position="106"/>
    </location>
</feature>
<dbReference type="GO" id="GO:0008233">
    <property type="term" value="F:peptidase activity"/>
    <property type="evidence" value="ECO:0007669"/>
    <property type="project" value="UniProtKB-KW"/>
</dbReference>
<keyword evidence="2" id="KW-0815">Transposition</keyword>
<dbReference type="GO" id="GO:0005634">
    <property type="term" value="C:nucleus"/>
    <property type="evidence" value="ECO:0007669"/>
    <property type="project" value="UniProtKB-ARBA"/>
</dbReference>
<dbReference type="GO" id="GO:0003723">
    <property type="term" value="F:RNA binding"/>
    <property type="evidence" value="ECO:0007669"/>
    <property type="project" value="UniProtKB-KW"/>
</dbReference>
<keyword evidence="18" id="KW-0233">DNA recombination</keyword>
<keyword evidence="14" id="KW-0229">DNA integration</keyword>
<dbReference type="GO" id="GO:0006508">
    <property type="term" value="P:proteolysis"/>
    <property type="evidence" value="ECO:0007669"/>
    <property type="project" value="UniProtKB-KW"/>
</dbReference>
<comment type="caution">
    <text evidence="23">The sequence shown here is derived from an EMBL/GenBank/DDBJ whole genome shotgun (WGS) entry which is preliminary data.</text>
</comment>
<evidence type="ECO:0000259" key="22">
    <source>
        <dbReference type="PROSITE" id="PS50994"/>
    </source>
</evidence>
<keyword evidence="8" id="KW-0547">Nucleotide-binding</keyword>
<evidence type="ECO:0000313" key="23">
    <source>
        <dbReference type="EMBL" id="KNZ63451.1"/>
    </source>
</evidence>
<evidence type="ECO:0000256" key="3">
    <source>
        <dbReference type="ARBA" id="ARBA00022612"/>
    </source>
</evidence>
<protein>
    <recommendedName>
        <fullName evidence="22">Integrase catalytic domain-containing protein</fullName>
    </recommendedName>
</protein>
<dbReference type="OrthoDB" id="439192at2759"/>
<dbReference type="Gene3D" id="3.30.420.10">
    <property type="entry name" value="Ribonuclease H-like superfamily/Ribonuclease H"/>
    <property type="match status" value="1"/>
</dbReference>
<evidence type="ECO:0000256" key="16">
    <source>
        <dbReference type="ARBA" id="ARBA00022932"/>
    </source>
</evidence>
<comment type="catalytic activity">
    <reaction evidence="20">
        <text>DNA(n) + a 2'-deoxyribonucleoside 5'-triphosphate = DNA(n+1) + diphosphate</text>
        <dbReference type="Rhea" id="RHEA:22508"/>
        <dbReference type="Rhea" id="RHEA-COMP:17339"/>
        <dbReference type="Rhea" id="RHEA-COMP:17340"/>
        <dbReference type="ChEBI" id="CHEBI:33019"/>
        <dbReference type="ChEBI" id="CHEBI:61560"/>
        <dbReference type="ChEBI" id="CHEBI:173112"/>
        <dbReference type="EC" id="2.7.7.7"/>
    </reaction>
</comment>
<comment type="catalytic activity">
    <reaction evidence="19">
        <text>DNA(n) + a 2'-deoxyribonucleoside 5'-triphosphate = DNA(n+1) + diphosphate</text>
        <dbReference type="Rhea" id="RHEA:22508"/>
        <dbReference type="Rhea" id="RHEA-COMP:17339"/>
        <dbReference type="Rhea" id="RHEA-COMP:17340"/>
        <dbReference type="ChEBI" id="CHEBI:33019"/>
        <dbReference type="ChEBI" id="CHEBI:61560"/>
        <dbReference type="ChEBI" id="CHEBI:173112"/>
        <dbReference type="EC" id="2.7.7.49"/>
    </reaction>
</comment>
<dbReference type="VEuPathDB" id="FungiDB:VP01_1141g4"/>
<dbReference type="InterPro" id="IPR039537">
    <property type="entry name" value="Retrotran_Ty1/copia-like"/>
</dbReference>
<evidence type="ECO:0000256" key="15">
    <source>
        <dbReference type="ARBA" id="ARBA00022918"/>
    </source>
</evidence>
<keyword evidence="11" id="KW-0067">ATP-binding</keyword>
<feature type="region of interest" description="Disordered" evidence="21">
    <location>
        <begin position="522"/>
        <end position="558"/>
    </location>
</feature>
<dbReference type="GO" id="GO:0046872">
    <property type="term" value="F:metal ion binding"/>
    <property type="evidence" value="ECO:0007669"/>
    <property type="project" value="UniProtKB-KW"/>
</dbReference>
<evidence type="ECO:0000256" key="21">
    <source>
        <dbReference type="SAM" id="MobiDB-lite"/>
    </source>
</evidence>
<sequence>MQADTYLVLFKFPNSLQTMKQQIMHSDKELDVEFVCNHLIQFNNESKAGSSKDKGGTIEASLFSSKGKLSGKSQSSEQSSQSKASRRCRSGYHNPKQDENHNSDNCWHLHPKISPEWWRESQAQWRANQSQSKLGKLKENQFISLLTRWIESGNPKQRIILNSGASAHIFNDPIFFDNLELKDLDCIKKGKKGAMLPVKGTGSVKLKWGTREIRLYNCLFVPSIVINLISAGELDAKGCVLKSEDTSFLVSKEGKLVLKGSRIKPLLDNSYSNAKKANFECKSCVLVKITKQQFKETSECVSKPLEWIHLDLIGPINPELFGRISIDSQGRHHQHSDQPARKQIKLQGLLSNNTQFFNGKHIQRLISEPYHPEHNGRAKRANRTIVDSMRATFNSSGIQKRYWHEVLKSCCLGLNQIPRKGLSQSPWEILHGKPFPSKLLKPIGTRVIILNIIKNKGQKFDSKGEEGKLVGFNPAFRSYRIITQSGRIVETKYVQFLKKPELPSIAPDHFDNSLNFRSLEEPPQVENATAKQQQSPDHGENNSYHEDSKSHNSNKRELSSSNLYNMASIITTSQILLKSSSDPCLYLCDDKVSRVFFHVDELILVGPGNNFEHEFGKRFRNSSCPNPNTILGMKFEQEGNKIKLSLPNHIEHGLEELGLVGCRESTTPLTPNLKLKDASDEDHARFRKLNINYRSAIGLLNHIAQLTRPNITA</sequence>
<dbReference type="InterPro" id="IPR054722">
    <property type="entry name" value="PolX-like_BBD"/>
</dbReference>
<accession>A0A0L6VRW8</accession>
<dbReference type="AlphaFoldDB" id="A0A0L6VRW8"/>
<keyword evidence="16" id="KW-0808">Transferase</keyword>
<dbReference type="InterPro" id="IPR001584">
    <property type="entry name" value="Integrase_cat-core"/>
</dbReference>
<name>A0A0L6VRW8_9BASI</name>
<dbReference type="InterPro" id="IPR036397">
    <property type="entry name" value="RNaseH_sf"/>
</dbReference>
<evidence type="ECO:0000256" key="19">
    <source>
        <dbReference type="ARBA" id="ARBA00048173"/>
    </source>
</evidence>
<dbReference type="GO" id="GO:0006310">
    <property type="term" value="P:DNA recombination"/>
    <property type="evidence" value="ECO:0007669"/>
    <property type="project" value="UniProtKB-KW"/>
</dbReference>
<keyword evidence="7" id="KW-0479">Metal-binding</keyword>
<proteinExistence type="predicted"/>
<evidence type="ECO:0000256" key="10">
    <source>
        <dbReference type="ARBA" id="ARBA00022801"/>
    </source>
</evidence>
<feature type="domain" description="Integrase catalytic" evidence="22">
    <location>
        <begin position="335"/>
        <end position="434"/>
    </location>
</feature>
<evidence type="ECO:0000256" key="7">
    <source>
        <dbReference type="ARBA" id="ARBA00022723"/>
    </source>
</evidence>
<dbReference type="PANTHER" id="PTHR42648:SF11">
    <property type="entry name" value="TRANSPOSON TY4-P GAG-POL POLYPROTEIN"/>
    <property type="match status" value="1"/>
</dbReference>
<evidence type="ECO:0000256" key="8">
    <source>
        <dbReference type="ARBA" id="ARBA00022741"/>
    </source>
</evidence>
<feature type="compositionally biased region" description="Low complexity" evidence="21">
    <location>
        <begin position="63"/>
        <end position="83"/>
    </location>
</feature>
<keyword evidence="15" id="KW-0695">RNA-directed DNA polymerase</keyword>
<keyword evidence="3" id="KW-1188">Viral release from host cell</keyword>
<evidence type="ECO:0000256" key="9">
    <source>
        <dbReference type="ARBA" id="ARBA00022759"/>
    </source>
</evidence>
<evidence type="ECO:0000256" key="6">
    <source>
        <dbReference type="ARBA" id="ARBA00022722"/>
    </source>
</evidence>
<dbReference type="InterPro" id="IPR012337">
    <property type="entry name" value="RNaseH-like_sf"/>
</dbReference>
<keyword evidence="17" id="KW-0917">Virion maturation</keyword>
<dbReference type="EMBL" id="LAVV01001577">
    <property type="protein sequence ID" value="KNZ63451.1"/>
    <property type="molecule type" value="Genomic_DNA"/>
</dbReference>
<keyword evidence="9" id="KW-0255">Endonuclease</keyword>
<gene>
    <name evidence="23" type="ORF">VP01_1141g4</name>
</gene>